<organism evidence="4 5">
    <name type="scientific">Streptomyces nanshensis</name>
    <dbReference type="NCBI Taxonomy" id="518642"/>
    <lineage>
        <taxon>Bacteria</taxon>
        <taxon>Bacillati</taxon>
        <taxon>Actinomycetota</taxon>
        <taxon>Actinomycetes</taxon>
        <taxon>Kitasatosporales</taxon>
        <taxon>Streptomycetaceae</taxon>
        <taxon>Streptomyces</taxon>
    </lineage>
</organism>
<keyword evidence="5" id="KW-1185">Reference proteome</keyword>
<dbReference type="Proteomes" id="UP000176005">
    <property type="component" value="Unassembled WGS sequence"/>
</dbReference>
<dbReference type="EMBL" id="LJGW01000162">
    <property type="protein sequence ID" value="OEV12072.1"/>
    <property type="molecule type" value="Genomic_DNA"/>
</dbReference>
<evidence type="ECO:0000256" key="2">
    <source>
        <dbReference type="SAM" id="Phobius"/>
    </source>
</evidence>
<gene>
    <name evidence="4" type="ORF">AN218_10075</name>
</gene>
<feature type="transmembrane region" description="Helical" evidence="2">
    <location>
        <begin position="53"/>
        <end position="71"/>
    </location>
</feature>
<feature type="region of interest" description="Disordered" evidence="1">
    <location>
        <begin position="1"/>
        <end position="40"/>
    </location>
</feature>
<protein>
    <recommendedName>
        <fullName evidence="3">DUF6286 domain-containing protein</fullName>
    </recommendedName>
</protein>
<dbReference type="InterPro" id="IPR046253">
    <property type="entry name" value="DUF6286"/>
</dbReference>
<proteinExistence type="predicted"/>
<feature type="compositionally biased region" description="Gly residues" evidence="1">
    <location>
        <begin position="28"/>
        <end position="40"/>
    </location>
</feature>
<keyword evidence="2" id="KW-1133">Transmembrane helix</keyword>
<evidence type="ECO:0000313" key="5">
    <source>
        <dbReference type="Proteomes" id="UP000176005"/>
    </source>
</evidence>
<feature type="transmembrane region" description="Helical" evidence="2">
    <location>
        <begin position="103"/>
        <end position="123"/>
    </location>
</feature>
<feature type="domain" description="DUF6286" evidence="3">
    <location>
        <begin position="112"/>
        <end position="216"/>
    </location>
</feature>
<evidence type="ECO:0000259" key="3">
    <source>
        <dbReference type="Pfam" id="PF19803"/>
    </source>
</evidence>
<name>A0A1E7L785_9ACTN</name>
<comment type="caution">
    <text evidence="4">The sequence shown here is derived from an EMBL/GenBank/DDBJ whole genome shotgun (WGS) entry which is preliminary data.</text>
</comment>
<dbReference type="AlphaFoldDB" id="A0A1E7L785"/>
<sequence length="221" mass="23164">MPTLEKEPRTSTGSGGGDLEQATSAAGYGPGGGSGGGSGEGGRAGRFWSVRRLPAGIVALLVVAAAGLLLYDLVVVRTGGSAMAWRRRFAHELASTPVNDPKVLAAACVVSLLGVWLIALALSPGRRGLLPMRREFAGVRAGLERTAAALVLRDRAMQVSGVQSVRVAVGRRKVRARAQAHFRDLHDVRGDLDSALGDGIRQLGLARQPGLSVHVQRPKKR</sequence>
<keyword evidence="2" id="KW-0812">Transmembrane</keyword>
<evidence type="ECO:0000313" key="4">
    <source>
        <dbReference type="EMBL" id="OEV12072.1"/>
    </source>
</evidence>
<dbReference type="PATRIC" id="fig|518642.10.peg.1714"/>
<evidence type="ECO:0000256" key="1">
    <source>
        <dbReference type="SAM" id="MobiDB-lite"/>
    </source>
</evidence>
<accession>A0A1E7L785</accession>
<reference evidence="4 5" key="1">
    <citation type="journal article" date="2016" name="Front. Microbiol.">
        <title>Comparative Genomics Analysis of Streptomyces Species Reveals Their Adaptation to the Marine Environment and Their Diversity at the Genomic Level.</title>
        <authorList>
            <person name="Tian X."/>
            <person name="Zhang Z."/>
            <person name="Yang T."/>
            <person name="Chen M."/>
            <person name="Li J."/>
            <person name="Chen F."/>
            <person name="Yang J."/>
            <person name="Li W."/>
            <person name="Zhang B."/>
            <person name="Zhang Z."/>
            <person name="Wu J."/>
            <person name="Zhang C."/>
            <person name="Long L."/>
            <person name="Xiao J."/>
        </authorList>
    </citation>
    <scope>NUCLEOTIDE SEQUENCE [LARGE SCALE GENOMIC DNA]</scope>
    <source>
        <strain evidence="4 5">SCSIO 10429</strain>
    </source>
</reference>
<keyword evidence="2" id="KW-0472">Membrane</keyword>
<dbReference type="Pfam" id="PF19803">
    <property type="entry name" value="DUF6286"/>
    <property type="match status" value="1"/>
</dbReference>